<name>A0A316FHP2_9ACTN</name>
<dbReference type="EMBL" id="QGGR01000006">
    <property type="protein sequence ID" value="PWK48438.1"/>
    <property type="molecule type" value="Genomic_DNA"/>
</dbReference>
<dbReference type="PANTHER" id="PTHR34109">
    <property type="entry name" value="BNAUNNG04460D PROTEIN-RELATED"/>
    <property type="match status" value="1"/>
</dbReference>
<feature type="domain" description="VOC" evidence="1">
    <location>
        <begin position="1"/>
        <end position="119"/>
    </location>
</feature>
<dbReference type="InterPro" id="IPR029068">
    <property type="entry name" value="Glyas_Bleomycin-R_OHBP_Dase"/>
</dbReference>
<dbReference type="Pfam" id="PF00903">
    <property type="entry name" value="Glyoxalase"/>
    <property type="match status" value="1"/>
</dbReference>
<comment type="caution">
    <text evidence="2">The sequence shown here is derived from an EMBL/GenBank/DDBJ whole genome shotgun (WGS) entry which is preliminary data.</text>
</comment>
<proteinExistence type="predicted"/>
<evidence type="ECO:0000313" key="3">
    <source>
        <dbReference type="Proteomes" id="UP000245697"/>
    </source>
</evidence>
<dbReference type="SUPFAM" id="SSF54593">
    <property type="entry name" value="Glyoxalase/Bleomycin resistance protein/Dihydroxybiphenyl dioxygenase"/>
    <property type="match status" value="1"/>
</dbReference>
<sequence>MFDEMFPILTTPDLERSLRFWRDLMGGAVTYRFPPEGEPVYVALDLGRSSLGIGRQQEPGPLANDRITLWVYTGDCDAGVERLRAGGAEVIEEPVDQPWGERMATVADPDGNRVIIASRDSPRTRTGGSR</sequence>
<gene>
    <name evidence="2" type="ORF">BC793_106468</name>
</gene>
<reference evidence="2 3" key="1">
    <citation type="submission" date="2018-05" db="EMBL/GenBank/DDBJ databases">
        <title>Genomic Encyclopedia of Archaeal and Bacterial Type Strains, Phase II (KMG-II): from individual species to whole genera.</title>
        <authorList>
            <person name="Goeker M."/>
        </authorList>
    </citation>
    <scope>NUCLEOTIDE SEQUENCE [LARGE SCALE GENOMIC DNA]</scope>
    <source>
        <strain evidence="2 3">DSM 45184</strain>
    </source>
</reference>
<evidence type="ECO:0000259" key="1">
    <source>
        <dbReference type="PROSITE" id="PS51819"/>
    </source>
</evidence>
<protein>
    <submittedName>
        <fullName evidence="2">Putative glyoxalase superfamily protein PhnB</fullName>
    </submittedName>
</protein>
<evidence type="ECO:0000313" key="2">
    <source>
        <dbReference type="EMBL" id="PWK48438.1"/>
    </source>
</evidence>
<dbReference type="PROSITE" id="PS51819">
    <property type="entry name" value="VOC"/>
    <property type="match status" value="1"/>
</dbReference>
<dbReference type="AlphaFoldDB" id="A0A316FHP2"/>
<dbReference type="Gene3D" id="3.10.180.10">
    <property type="entry name" value="2,3-Dihydroxybiphenyl 1,2-Dioxygenase, domain 1"/>
    <property type="match status" value="1"/>
</dbReference>
<accession>A0A316FHP2</accession>
<organism evidence="2 3">
    <name type="scientific">Actinoplanes xinjiangensis</name>
    <dbReference type="NCBI Taxonomy" id="512350"/>
    <lineage>
        <taxon>Bacteria</taxon>
        <taxon>Bacillati</taxon>
        <taxon>Actinomycetota</taxon>
        <taxon>Actinomycetes</taxon>
        <taxon>Micromonosporales</taxon>
        <taxon>Micromonosporaceae</taxon>
        <taxon>Actinoplanes</taxon>
    </lineage>
</organism>
<dbReference type="InterPro" id="IPR037523">
    <property type="entry name" value="VOC_core"/>
</dbReference>
<dbReference type="RefSeq" id="WP_109593521.1">
    <property type="nucleotide sequence ID" value="NZ_BONA01000039.1"/>
</dbReference>
<dbReference type="InterPro" id="IPR004360">
    <property type="entry name" value="Glyas_Fos-R_dOase_dom"/>
</dbReference>
<dbReference type="OrthoDB" id="9798201at2"/>
<keyword evidence="3" id="KW-1185">Reference proteome</keyword>
<dbReference type="Proteomes" id="UP000245697">
    <property type="component" value="Unassembled WGS sequence"/>
</dbReference>